<keyword evidence="4 5" id="KW-0670">Pyruvate</keyword>
<dbReference type="GO" id="GO:0005829">
    <property type="term" value="C:cytosol"/>
    <property type="evidence" value="ECO:0007669"/>
    <property type="project" value="TreeGrafter"/>
</dbReference>
<reference evidence="6 7" key="1">
    <citation type="submission" date="2014-03" db="EMBL/GenBank/DDBJ databases">
        <title>Genome sequence of Bordetella holmseii.</title>
        <authorList>
            <person name="Harvill E."/>
            <person name="Goodfield L.L."/>
            <person name="Ivanov Y."/>
            <person name="Meyer J.A."/>
            <person name="Newth C."/>
            <person name="Cassiday P."/>
            <person name="Tondella M.L."/>
            <person name="Liao P."/>
            <person name="Zimmerman J."/>
            <person name="Meert K."/>
            <person name="Wessel D."/>
            <person name="Berger J."/>
            <person name="Dean J.M."/>
            <person name="Holubkov R."/>
            <person name="Burr J."/>
            <person name="Liu T."/>
            <person name="Brinkac L.M."/>
            <person name="Sanka R."/>
            <person name="Kim M."/>
            <person name="Losada L."/>
        </authorList>
    </citation>
    <scope>NUCLEOTIDE SEQUENCE [LARGE SCALE GENOMIC DNA]</scope>
    <source>
        <strain evidence="6 7">CDC-H585-BH</strain>
    </source>
</reference>
<dbReference type="PATRIC" id="fig|1331206.3.peg.393"/>
<comment type="subcellular location">
    <subcellularLocation>
        <location evidence="5">Cytoplasm</location>
    </subcellularLocation>
</comment>
<dbReference type="GO" id="GO:0042866">
    <property type="term" value="P:pyruvate biosynthetic process"/>
    <property type="evidence" value="ECO:0007669"/>
    <property type="project" value="UniProtKB-UniRule"/>
</dbReference>
<dbReference type="EMBL" id="JFZZ01000015">
    <property type="protein sequence ID" value="KAK98755.1"/>
    <property type="molecule type" value="Genomic_DNA"/>
</dbReference>
<dbReference type="GeneID" id="93120059"/>
<dbReference type="AlphaFoldDB" id="A0A158M7F5"/>
<proteinExistence type="inferred from homology"/>
<evidence type="ECO:0000256" key="5">
    <source>
        <dbReference type="HAMAP-Rule" id="MF_01632"/>
    </source>
</evidence>
<keyword evidence="1 5" id="KW-0963">Cytoplasm</keyword>
<dbReference type="RefSeq" id="WP_005013719.1">
    <property type="nucleotide sequence ID" value="NZ_JFZZ01000015.1"/>
</dbReference>
<organism evidence="6 7">
    <name type="scientific">Bordetella holmesii CDC-H585-BH</name>
    <dbReference type="NCBI Taxonomy" id="1331206"/>
    <lineage>
        <taxon>Bacteria</taxon>
        <taxon>Pseudomonadati</taxon>
        <taxon>Pseudomonadota</taxon>
        <taxon>Betaproteobacteria</taxon>
        <taxon>Burkholderiales</taxon>
        <taxon>Alcaligenaceae</taxon>
        <taxon>Bordetella</taxon>
    </lineage>
</organism>
<comment type="caution">
    <text evidence="6">The sequence shown here is derived from an EMBL/GenBank/DDBJ whole genome shotgun (WGS) entry which is preliminary data.</text>
</comment>
<dbReference type="STRING" id="35814.BBB42_08885"/>
<evidence type="ECO:0000313" key="7">
    <source>
        <dbReference type="Proteomes" id="UP000026682"/>
    </source>
</evidence>
<feature type="binding site" evidence="5">
    <location>
        <position position="176"/>
    </location>
    <ligand>
        <name>substrate</name>
    </ligand>
</feature>
<gene>
    <name evidence="5 6" type="primary">ubiC</name>
    <name evidence="6" type="ORF">L497_1090</name>
</gene>
<comment type="similarity">
    <text evidence="5">Belongs to the UbiC family.</text>
</comment>
<accession>A0A158M7F5</accession>
<keyword evidence="3 5" id="KW-0456">Lyase</keyword>
<protein>
    <recommendedName>
        <fullName evidence="5">Probable chorismate pyruvate-lyase</fullName>
        <shortName evidence="5">CL</shortName>
        <shortName evidence="5">CPL</shortName>
        <ecNumber evidence="5">4.1.3.40</ecNumber>
    </recommendedName>
</protein>
<dbReference type="HAMAP" id="MF_01632">
    <property type="entry name" value="UbiC"/>
    <property type="match status" value="1"/>
</dbReference>
<dbReference type="SUPFAM" id="SSF64288">
    <property type="entry name" value="Chorismate lyase-like"/>
    <property type="match status" value="1"/>
</dbReference>
<comment type="caution">
    <text evidence="5">Lacks conserved residue(s) required for the propagation of feature annotation.</text>
</comment>
<name>A0A158M7F5_9BORD</name>
<dbReference type="GO" id="GO:0008813">
    <property type="term" value="F:chorismate lyase activity"/>
    <property type="evidence" value="ECO:0007669"/>
    <property type="project" value="UniProtKB-UniRule"/>
</dbReference>
<dbReference type="PANTHER" id="PTHR38683:SF1">
    <property type="entry name" value="CHORISMATE PYRUVATE-LYASE"/>
    <property type="match status" value="1"/>
</dbReference>
<feature type="binding site" evidence="5">
    <location>
        <position position="76"/>
    </location>
    <ligand>
        <name>substrate</name>
    </ligand>
</feature>
<comment type="catalytic activity">
    <reaction evidence="5">
        <text>chorismate = 4-hydroxybenzoate + pyruvate</text>
        <dbReference type="Rhea" id="RHEA:16505"/>
        <dbReference type="ChEBI" id="CHEBI:15361"/>
        <dbReference type="ChEBI" id="CHEBI:17879"/>
        <dbReference type="ChEBI" id="CHEBI:29748"/>
        <dbReference type="EC" id="4.1.3.40"/>
    </reaction>
</comment>
<evidence type="ECO:0000256" key="3">
    <source>
        <dbReference type="ARBA" id="ARBA00023239"/>
    </source>
</evidence>
<dbReference type="Gene3D" id="3.40.1410.10">
    <property type="entry name" value="Chorismate lyase-like"/>
    <property type="match status" value="1"/>
</dbReference>
<dbReference type="PANTHER" id="PTHR38683">
    <property type="entry name" value="CHORISMATE PYRUVATE-LYASE"/>
    <property type="match status" value="1"/>
</dbReference>
<comment type="function">
    <text evidence="5">Removes the pyruvyl group from chorismate, with concomitant aromatization of the ring, to provide 4-hydroxybenzoate (4HB) for the ubiquinone pathway.</text>
</comment>
<sequence length="211" mass="23682">MTVLYQAPLAAGWLTRAPYVLTPAQRHWLFRPGALTAGLRQLGQVRLRVVAEYAEGAAPDEAQAMHIAPGSAVWVREVLMSVDGVDSVPARSLTPLTASHGSWQGMRRLLTRPLADMLYHDRSVIRSPFACRRLTSAQPFYRMIARLPSVTPADARALWARRSVFWRHRQPLLVAECFLPEFWLHAGRTQPPLKAHDRRAGIPAQAISPRR</sequence>
<dbReference type="GO" id="GO:0006744">
    <property type="term" value="P:ubiquinone biosynthetic process"/>
    <property type="evidence" value="ECO:0007669"/>
    <property type="project" value="UniProtKB-UniRule"/>
</dbReference>
<keyword evidence="2 5" id="KW-0831">Ubiquinone biosynthesis</keyword>
<dbReference type="Proteomes" id="UP000026682">
    <property type="component" value="Unassembled WGS sequence"/>
</dbReference>
<dbReference type="UniPathway" id="UPA00232"/>
<evidence type="ECO:0000256" key="1">
    <source>
        <dbReference type="ARBA" id="ARBA00022490"/>
    </source>
</evidence>
<feature type="binding site" evidence="5">
    <location>
        <position position="114"/>
    </location>
    <ligand>
        <name>substrate</name>
    </ligand>
</feature>
<evidence type="ECO:0000256" key="2">
    <source>
        <dbReference type="ARBA" id="ARBA00022688"/>
    </source>
</evidence>
<dbReference type="InterPro" id="IPR007440">
    <property type="entry name" value="Chorismate--pyruvate_lyase"/>
</dbReference>
<comment type="pathway">
    <text evidence="5">Cofactor biosynthesis; ubiquinone biosynthesis.</text>
</comment>
<dbReference type="EC" id="4.1.3.40" evidence="5"/>
<dbReference type="InterPro" id="IPR028978">
    <property type="entry name" value="Chorismate_lyase_/UTRA_dom_sf"/>
</dbReference>
<evidence type="ECO:0000256" key="4">
    <source>
        <dbReference type="ARBA" id="ARBA00023317"/>
    </source>
</evidence>
<dbReference type="Pfam" id="PF04345">
    <property type="entry name" value="Chor_lyase"/>
    <property type="match status" value="1"/>
</dbReference>
<evidence type="ECO:0000313" key="6">
    <source>
        <dbReference type="EMBL" id="KAK98755.1"/>
    </source>
</evidence>